<dbReference type="PRINTS" id="PR00702">
    <property type="entry name" value="ACRIFLAVINRP"/>
</dbReference>
<dbReference type="EMBL" id="CP014230">
    <property type="protein sequence ID" value="AMD93331.1"/>
    <property type="molecule type" value="Genomic_DNA"/>
</dbReference>
<dbReference type="Gene3D" id="3.30.70.1430">
    <property type="entry name" value="Multidrug efflux transporter AcrB pore domain"/>
    <property type="match status" value="2"/>
</dbReference>
<dbReference type="PANTHER" id="PTHR32063">
    <property type="match status" value="1"/>
</dbReference>
<organism evidence="2 3">
    <name type="scientific">Desulfomicrobium orale DSM 12838</name>
    <dbReference type="NCBI Taxonomy" id="888061"/>
    <lineage>
        <taxon>Bacteria</taxon>
        <taxon>Pseudomonadati</taxon>
        <taxon>Thermodesulfobacteriota</taxon>
        <taxon>Desulfovibrionia</taxon>
        <taxon>Desulfovibrionales</taxon>
        <taxon>Desulfomicrobiaceae</taxon>
        <taxon>Desulfomicrobium</taxon>
    </lineage>
</organism>
<keyword evidence="1" id="KW-0472">Membrane</keyword>
<dbReference type="GO" id="GO:0005886">
    <property type="term" value="C:plasma membrane"/>
    <property type="evidence" value="ECO:0007669"/>
    <property type="project" value="TreeGrafter"/>
</dbReference>
<sequence>MTRINQRGPIAWMANNPVAANLLMMACLLGGLIVAPHIKQEFLPEPSSEIVTVSVAYPGASPEEVEQGIVLAIEERVAGLDGVKEVLSSSAENSGLVTVKALSGTDIQRLAQDIKSEVDRITSFPKEAETPKVTVSSRRLQTVFLTLYGDVNEIALRSLAETVRDELLQDPEITQINLDGIRDLEISVEISQERLRAHGLTLDEVADIIGKSALELPGGSMKTTQGEILVRVRDRRELGVEFAKLPVITTPEGSVVRLEDLGTVTDGFAEADIMARYNGQPAVLLDVYSVGDQTPVSVSTAVAGHLDRLNQMLPPGVRLAKTFDLSDMFRQRMDLLIKNGIIGLLLVFGLLTLFLEIRLAFWVSMGIPVSILGSFLFLPAADVSINMISMFAFIVTLGIVVDDAIVVGENVYQYREQGLPPLKAAIAGAREMVTPVTFAVLTNMVAFAPMFFVPGSLGRFFSIIPIIVISVFLISLTEVLFVLPSHLGHQKARTISWLAPLQRLQGRFSAGFMRMVDEIFSPLLAWTIRLRYLTLAAAVAGLGITAGYVGSGRMGFDVSPSVESDYAYAALELPFGSPLERTEAVLEQLVRAAGELAKELGDDNLVQGIYSQAGDDRGGHQGSVLVFLAPPEKRSISTTEFTRRWRESVGDIPGVDTLKFQADRGGSGSGAALTVELSHRSTQVLELAGKELAQTLGEYAQTSDIDDGVSQGKMQFDFSLLPQGMSLGLTSLDVARQIRSAYYGAEALRQQRGRNELRVMTRLPLDERSSVHSIENFLLRTPKRSYVPLREVAEVKMGRSYTSIERRKGRRVISVTADVTPRSEAGTIQQSLTESVLPRLVERFPGLTYSFEGKQAESEEGVSALMTGLGIAVLGIFVLLAVPLRSYVQPVIIMTSIPFGIVGAVLGHLLMGYSFSLVSLFGIVALSGVVVNASLVLIDCANSKRRLGQSALTAIHQASLQRFRPILLTTVTTFGGLAPMIWETSRQARFLIPMALSLGFGIVFATFITLGIVPSLYMILEDLRRFFRALLK</sequence>
<dbReference type="SUPFAM" id="SSF82693">
    <property type="entry name" value="Multidrug efflux transporter AcrB pore domain, PN1, PN2, PC1 and PC2 subdomains"/>
    <property type="match status" value="3"/>
</dbReference>
<dbReference type="Gene3D" id="3.30.70.1440">
    <property type="entry name" value="Multidrug efflux transporter AcrB pore domain"/>
    <property type="match status" value="1"/>
</dbReference>
<dbReference type="OrthoDB" id="9806532at2"/>
<feature type="transmembrane region" description="Helical" evidence="1">
    <location>
        <begin position="432"/>
        <end position="453"/>
    </location>
</feature>
<feature type="transmembrane region" description="Helical" evidence="1">
    <location>
        <begin position="360"/>
        <end position="378"/>
    </location>
</feature>
<dbReference type="RefSeq" id="WP_066606616.1">
    <property type="nucleotide sequence ID" value="NZ_CP014230.1"/>
</dbReference>
<dbReference type="AlphaFoldDB" id="A0A120KN83"/>
<dbReference type="Gene3D" id="1.20.1640.10">
    <property type="entry name" value="Multidrug efflux transporter AcrB transmembrane domain"/>
    <property type="match status" value="2"/>
</dbReference>
<dbReference type="SUPFAM" id="SSF82714">
    <property type="entry name" value="Multidrug efflux transporter AcrB TolC docking domain, DN and DC subdomains"/>
    <property type="match status" value="2"/>
</dbReference>
<feature type="transmembrane region" description="Helical" evidence="1">
    <location>
        <begin position="390"/>
        <end position="412"/>
    </location>
</feature>
<feature type="transmembrane region" description="Helical" evidence="1">
    <location>
        <begin position="994"/>
        <end position="1020"/>
    </location>
</feature>
<feature type="transmembrane region" description="Helical" evidence="1">
    <location>
        <begin position="917"/>
        <end position="942"/>
    </location>
</feature>
<dbReference type="PANTHER" id="PTHR32063:SF33">
    <property type="entry name" value="RND SUPERFAMILY EFFLUX PUMP PERMEASE COMPONENT"/>
    <property type="match status" value="1"/>
</dbReference>
<keyword evidence="1" id="KW-1133">Transmembrane helix</keyword>
<dbReference type="GO" id="GO:0042910">
    <property type="term" value="F:xenobiotic transmembrane transporter activity"/>
    <property type="evidence" value="ECO:0007669"/>
    <property type="project" value="TreeGrafter"/>
</dbReference>
<dbReference type="Gene3D" id="3.30.2090.10">
    <property type="entry name" value="Multidrug efflux transporter AcrB TolC docking domain, DN and DC subdomains"/>
    <property type="match status" value="2"/>
</dbReference>
<dbReference type="InterPro" id="IPR027463">
    <property type="entry name" value="AcrB_DN_DC_subdom"/>
</dbReference>
<dbReference type="KEGG" id="doa:AXF15_09620"/>
<feature type="transmembrane region" description="Helical" evidence="1">
    <location>
        <begin position="963"/>
        <end position="982"/>
    </location>
</feature>
<dbReference type="Proteomes" id="UP000063964">
    <property type="component" value="Chromosome"/>
</dbReference>
<evidence type="ECO:0000256" key="1">
    <source>
        <dbReference type="SAM" id="Phobius"/>
    </source>
</evidence>
<protein>
    <submittedName>
        <fullName evidence="2">Cobalt-zinc-cadmium resistance protein</fullName>
    </submittedName>
</protein>
<feature type="transmembrane region" description="Helical" evidence="1">
    <location>
        <begin position="335"/>
        <end position="354"/>
    </location>
</feature>
<feature type="transmembrane region" description="Helical" evidence="1">
    <location>
        <begin position="460"/>
        <end position="483"/>
    </location>
</feature>
<gene>
    <name evidence="2" type="ORF">AXF15_09620</name>
</gene>
<keyword evidence="1" id="KW-0812">Transmembrane</keyword>
<evidence type="ECO:0000313" key="2">
    <source>
        <dbReference type="EMBL" id="AMD93331.1"/>
    </source>
</evidence>
<accession>A0A120KN83</accession>
<feature type="transmembrane region" description="Helical" evidence="1">
    <location>
        <begin position="18"/>
        <end position="38"/>
    </location>
</feature>
<dbReference type="InterPro" id="IPR001036">
    <property type="entry name" value="Acrflvin-R"/>
</dbReference>
<dbReference type="PROSITE" id="PS51257">
    <property type="entry name" value="PROKAR_LIPOPROTEIN"/>
    <property type="match status" value="1"/>
</dbReference>
<dbReference type="Gene3D" id="3.30.70.1320">
    <property type="entry name" value="Multidrug efflux transporter AcrB pore domain like"/>
    <property type="match status" value="1"/>
</dbReference>
<keyword evidence="3" id="KW-1185">Reference proteome</keyword>
<evidence type="ECO:0000313" key="3">
    <source>
        <dbReference type="Proteomes" id="UP000063964"/>
    </source>
</evidence>
<feature type="transmembrane region" description="Helical" evidence="1">
    <location>
        <begin position="864"/>
        <end position="884"/>
    </location>
</feature>
<dbReference type="Pfam" id="PF00873">
    <property type="entry name" value="ACR_tran"/>
    <property type="match status" value="1"/>
</dbReference>
<feature type="transmembrane region" description="Helical" evidence="1">
    <location>
        <begin position="891"/>
        <end position="911"/>
    </location>
</feature>
<reference evidence="3" key="1">
    <citation type="submission" date="2016-02" db="EMBL/GenBank/DDBJ databases">
        <authorList>
            <person name="Holder M.E."/>
            <person name="Ajami N.J."/>
            <person name="Petrosino J.F."/>
        </authorList>
    </citation>
    <scope>NUCLEOTIDE SEQUENCE [LARGE SCALE GENOMIC DNA]</scope>
    <source>
        <strain evidence="3">DSM 12838</strain>
    </source>
</reference>
<dbReference type="STRING" id="888061.AXF15_09620"/>
<dbReference type="SUPFAM" id="SSF82866">
    <property type="entry name" value="Multidrug efflux transporter AcrB transmembrane domain"/>
    <property type="match status" value="2"/>
</dbReference>
<name>A0A120KN83_9BACT</name>
<proteinExistence type="predicted"/>